<dbReference type="GO" id="GO:0005829">
    <property type="term" value="C:cytosol"/>
    <property type="evidence" value="ECO:0007669"/>
    <property type="project" value="TreeGrafter"/>
</dbReference>
<dbReference type="OrthoDB" id="9815592at2"/>
<dbReference type="GO" id="GO:0008374">
    <property type="term" value="F:O-acyltransferase activity"/>
    <property type="evidence" value="ECO:0007669"/>
    <property type="project" value="TreeGrafter"/>
</dbReference>
<dbReference type="PANTHER" id="PTHR23416">
    <property type="entry name" value="SIALIC ACID SYNTHASE-RELATED"/>
    <property type="match status" value="1"/>
</dbReference>
<keyword evidence="2 3" id="KW-0808">Transferase</keyword>
<dbReference type="Gene3D" id="2.160.10.10">
    <property type="entry name" value="Hexapeptide repeat proteins"/>
    <property type="match status" value="1"/>
</dbReference>
<sequence length="198" mass="21604">MSIASRSDHRIAISGRKESSSPMEGGATFTFKHRIQRLCWQATWLALAAWTPSFLWRWRGMILRAFGASIHKTAIVRGSARIWWPANLVMDAHSSLGPGAICYNVAPITLAPYAIVSQRAHLCSAGHNIDQHDFPLTASPIVIGACAWIAAEAFVGPGVTVNEGAVLGARGVSFRDMEPWMVYAGNPAKPIRARRRLS</sequence>
<proteinExistence type="inferred from homology"/>
<comment type="similarity">
    <text evidence="1">Belongs to the transferase hexapeptide repeat family.</text>
</comment>
<evidence type="ECO:0000313" key="3">
    <source>
        <dbReference type="EMBL" id="OYR15916.1"/>
    </source>
</evidence>
<dbReference type="EMBL" id="NNRJ01000049">
    <property type="protein sequence ID" value="OYR15916.1"/>
    <property type="molecule type" value="Genomic_DNA"/>
</dbReference>
<keyword evidence="4" id="KW-1185">Reference proteome</keyword>
<reference evidence="3 4" key="1">
    <citation type="submission" date="2017-07" db="EMBL/GenBank/DDBJ databases">
        <title>Phylogenetic study on the rhizospheric bacterium Ochrobactrum sp. A44.</title>
        <authorList>
            <person name="Krzyzanowska D.M."/>
            <person name="Ossowicki A."/>
            <person name="Rajewska M."/>
            <person name="Maciag T."/>
            <person name="Kaczynski Z."/>
            <person name="Czerwicka M."/>
            <person name="Jafra S."/>
        </authorList>
    </citation>
    <scope>NUCLEOTIDE SEQUENCE [LARGE SCALE GENOMIC DNA]</scope>
    <source>
        <strain evidence="3 4">DSM 7216</strain>
    </source>
</reference>
<comment type="caution">
    <text evidence="3">The sequence shown here is derived from an EMBL/GenBank/DDBJ whole genome shotgun (WGS) entry which is preliminary data.</text>
</comment>
<protein>
    <submittedName>
        <fullName evidence="3">Putative colanic acid biosynthesis acetyltransferase</fullName>
    </submittedName>
</protein>
<dbReference type="RefSeq" id="WP_094507617.1">
    <property type="nucleotide sequence ID" value="NZ_JBHEEK010000014.1"/>
</dbReference>
<accession>A0A256FMH2</accession>
<evidence type="ECO:0000256" key="1">
    <source>
        <dbReference type="ARBA" id="ARBA00007274"/>
    </source>
</evidence>
<dbReference type="InterPro" id="IPR011004">
    <property type="entry name" value="Trimer_LpxA-like_sf"/>
</dbReference>
<dbReference type="AlphaFoldDB" id="A0A256FMH2"/>
<dbReference type="PANTHER" id="PTHR23416:SF23">
    <property type="entry name" value="ACETYLTRANSFERASE C18B11.09C-RELATED"/>
    <property type="match status" value="1"/>
</dbReference>
<organism evidence="3 4">
    <name type="scientific">Brucella thiophenivorans</name>
    <dbReference type="NCBI Taxonomy" id="571255"/>
    <lineage>
        <taxon>Bacteria</taxon>
        <taxon>Pseudomonadati</taxon>
        <taxon>Pseudomonadota</taxon>
        <taxon>Alphaproteobacteria</taxon>
        <taxon>Hyphomicrobiales</taxon>
        <taxon>Brucellaceae</taxon>
        <taxon>Brucella/Ochrobactrum group</taxon>
        <taxon>Brucella</taxon>
    </lineage>
</organism>
<name>A0A256FMH2_9HYPH</name>
<evidence type="ECO:0000256" key="2">
    <source>
        <dbReference type="ARBA" id="ARBA00022679"/>
    </source>
</evidence>
<dbReference type="SUPFAM" id="SSF51161">
    <property type="entry name" value="Trimeric LpxA-like enzymes"/>
    <property type="match status" value="1"/>
</dbReference>
<dbReference type="InterPro" id="IPR051159">
    <property type="entry name" value="Hexapeptide_acetyltransf"/>
</dbReference>
<evidence type="ECO:0000313" key="4">
    <source>
        <dbReference type="Proteomes" id="UP000215590"/>
    </source>
</evidence>
<dbReference type="CDD" id="cd05825">
    <property type="entry name" value="LbH_wcaF_like"/>
    <property type="match status" value="1"/>
</dbReference>
<dbReference type="Proteomes" id="UP000215590">
    <property type="component" value="Unassembled WGS sequence"/>
</dbReference>
<gene>
    <name evidence="3" type="ORF">CEV31_2686</name>
</gene>